<dbReference type="EMBL" id="JYDV01000052">
    <property type="protein sequence ID" value="KRZ37915.1"/>
    <property type="molecule type" value="Genomic_DNA"/>
</dbReference>
<gene>
    <name evidence="1" type="ORF">T4C_1345</name>
</gene>
<name>A0A0V1JSI9_TRIPS</name>
<comment type="caution">
    <text evidence="1">The sequence shown here is derived from an EMBL/GenBank/DDBJ whole genome shotgun (WGS) entry which is preliminary data.</text>
</comment>
<dbReference type="AlphaFoldDB" id="A0A0V1JSI9"/>
<feature type="non-terminal residue" evidence="1">
    <location>
        <position position="1"/>
    </location>
</feature>
<evidence type="ECO:0000313" key="2">
    <source>
        <dbReference type="Proteomes" id="UP000054826"/>
    </source>
</evidence>
<dbReference type="Proteomes" id="UP000054826">
    <property type="component" value="Unassembled WGS sequence"/>
</dbReference>
<organism evidence="1 2">
    <name type="scientific">Trichinella pseudospiralis</name>
    <name type="common">Parasitic roundworm</name>
    <dbReference type="NCBI Taxonomy" id="6337"/>
    <lineage>
        <taxon>Eukaryota</taxon>
        <taxon>Metazoa</taxon>
        <taxon>Ecdysozoa</taxon>
        <taxon>Nematoda</taxon>
        <taxon>Enoplea</taxon>
        <taxon>Dorylaimia</taxon>
        <taxon>Trichinellida</taxon>
        <taxon>Trichinellidae</taxon>
        <taxon>Trichinella</taxon>
    </lineage>
</organism>
<sequence length="119" mass="13925">WSHSVTAVQHVHFIKIRIVPEHLIVTVVTYQMVEAYLDGQSANVADHSLDKYRIVFNQTLHHSPICRYVTHLEKKPSKAIAIKAFRKTLFHTKRENSKVYSNEISKLLKILLFFRNDLN</sequence>
<evidence type="ECO:0000313" key="1">
    <source>
        <dbReference type="EMBL" id="KRZ37915.1"/>
    </source>
</evidence>
<reference evidence="1 2" key="1">
    <citation type="submission" date="2015-01" db="EMBL/GenBank/DDBJ databases">
        <title>Evolution of Trichinella species and genotypes.</title>
        <authorList>
            <person name="Korhonen P.K."/>
            <person name="Edoardo P."/>
            <person name="Giuseppe L.R."/>
            <person name="Gasser R.B."/>
        </authorList>
    </citation>
    <scope>NUCLEOTIDE SEQUENCE [LARGE SCALE GENOMIC DNA]</scope>
    <source>
        <strain evidence="1">ISS176</strain>
    </source>
</reference>
<proteinExistence type="predicted"/>
<feature type="non-terminal residue" evidence="1">
    <location>
        <position position="119"/>
    </location>
</feature>
<accession>A0A0V1JSI9</accession>
<protein>
    <submittedName>
        <fullName evidence="1">Uncharacterized protein</fullName>
    </submittedName>
</protein>